<keyword evidence="7" id="KW-0597">Phosphoprotein</keyword>
<keyword evidence="13 22" id="KW-0547">Nucleotide-binding</keyword>
<evidence type="ECO:0000256" key="9">
    <source>
        <dbReference type="ARBA" id="ARBA00022679"/>
    </source>
</evidence>
<comment type="caution">
    <text evidence="26">The sequence shown here is derived from an EMBL/GenBank/DDBJ whole genome shotgun (WGS) entry which is preliminary data.</text>
</comment>
<evidence type="ECO:0000256" key="24">
    <source>
        <dbReference type="SAM" id="SignalP"/>
    </source>
</evidence>
<evidence type="ECO:0000256" key="4">
    <source>
        <dbReference type="ARBA" id="ARBA00012513"/>
    </source>
</evidence>
<evidence type="ECO:0000256" key="11">
    <source>
        <dbReference type="ARBA" id="ARBA00022729"/>
    </source>
</evidence>
<evidence type="ECO:0000256" key="22">
    <source>
        <dbReference type="PROSITE-ProRule" id="PRU10141"/>
    </source>
</evidence>
<evidence type="ECO:0000256" key="19">
    <source>
        <dbReference type="ARBA" id="ARBA00023180"/>
    </source>
</evidence>
<evidence type="ECO:0000259" key="25">
    <source>
        <dbReference type="PROSITE" id="PS50011"/>
    </source>
</evidence>
<evidence type="ECO:0000256" key="18">
    <source>
        <dbReference type="ARBA" id="ARBA00023170"/>
    </source>
</evidence>
<evidence type="ECO:0000256" key="20">
    <source>
        <dbReference type="ARBA" id="ARBA00047899"/>
    </source>
</evidence>
<dbReference type="FunFam" id="3.30.200.20:FF:000309">
    <property type="entry name" value="Leucine-rich repeat receptor protein kinase MSP1"/>
    <property type="match status" value="1"/>
</dbReference>
<evidence type="ECO:0000256" key="6">
    <source>
        <dbReference type="ARBA" id="ARBA00022527"/>
    </source>
</evidence>
<evidence type="ECO:0000256" key="16">
    <source>
        <dbReference type="ARBA" id="ARBA00022989"/>
    </source>
</evidence>
<dbReference type="Pfam" id="PF00560">
    <property type="entry name" value="LRR_1"/>
    <property type="match status" value="4"/>
</dbReference>
<evidence type="ECO:0000256" key="13">
    <source>
        <dbReference type="ARBA" id="ARBA00022741"/>
    </source>
</evidence>
<evidence type="ECO:0000256" key="10">
    <source>
        <dbReference type="ARBA" id="ARBA00022692"/>
    </source>
</evidence>
<evidence type="ECO:0000256" key="2">
    <source>
        <dbReference type="ARBA" id="ARBA00004479"/>
    </source>
</evidence>
<sequence length="1034" mass="114204">MGVGEYWRVLLIFMVFCVKIDVLNCQNHSCDSSDLRALEGFLEGLESVIDGWGIGSSTTTTTTTTNVSSSSASAVDCCGWIGVSCDESSSRVVGLELVGKRLRGRLSDSLAGLDQLKKLNLSSNFIAGPVPAKLYYMQKLELLDLSYNDFHGSIPREINLPAIRVLDVSYNVLDGSVDMGICRNMTRIEVLNLASNNLRGAVPAGLGNCTSLQKLFLSSNCLSGNLPNELFKLKQLSWLRLDQNSLSGRLDGIGNLSNLVQLDISNNQYSGFLPDIFGSLGKLERFAADSNNFSGPLPSSLSSSQSLQIVSLRGNLLTGSINFNCTSMARLSSLDLGSNKFQGPLPDSLSLCRGLTALNLAKNNLNSEIPESFKNLQSLKFFSLSNTSIHNISSALLILEQCRNLTALVLTLNFRGEKMPTDANLHFPNLKALVIANCGLNGVVPQWLTSSTNLQLLDLSWNHLSGTIPGWFGSMKFLFYLDLSNNSFSGEIPKNLTELESFISRNISIDEPSPEFSFFMKRNQSGRGLQYNQIRSFPLLLDLSDNMLTGSIWPEFGNLKKLIVLDLKLNRLSGSIPYQLSDMKNLEDLDLSHNNLSGTLPFSLTSLSFLSKFSVAFNNLSGKIPMGGQFGTFPSSSFEGNKDLCYEQTCLSQQDTQVLFIPKSSSKVRRNKAVIAGMAIGIGSGTVFLLGLMFVIVTNGRGWKRNDPVNDESDAIDKDVEAPGSSLVVLFQNKETNKELSIDDIMKSTNNFDQANIIGCGGFGLVYRATLPDGRKVAIKRLSGECGEMEREFQAEVEALSKAQHPNLVLLQGYCRSRTDRLLIYSYMVNGSLDYWLHEKLDGASSLDWETRLRIARGAARGLAYLHQSCQPHILHRDVKSSNILLDENFEAHLADFGLARLLLPYDTHVSTDLVGTLGYIPPEYCQASVATFKGDVYSFGVVLLELLTGKRPMDMCKPKGFRDLISWVFQMKTEKRESEVFDPFAYEKQYDKQMMRVLQIACLCLSECPKARPSSQQVVSWLDNIDLIDQQTK</sequence>
<keyword evidence="14" id="KW-0418">Kinase</keyword>
<evidence type="ECO:0000256" key="1">
    <source>
        <dbReference type="ARBA" id="ARBA00004236"/>
    </source>
</evidence>
<dbReference type="Gene3D" id="3.80.10.10">
    <property type="entry name" value="Ribonuclease Inhibitor"/>
    <property type="match status" value="3"/>
</dbReference>
<evidence type="ECO:0000256" key="14">
    <source>
        <dbReference type="ARBA" id="ARBA00022777"/>
    </source>
</evidence>
<dbReference type="PRINTS" id="PR00019">
    <property type="entry name" value="LEURICHRPT"/>
</dbReference>
<evidence type="ECO:0000256" key="3">
    <source>
        <dbReference type="ARBA" id="ARBA00009592"/>
    </source>
</evidence>
<dbReference type="EMBL" id="JBBNAG010000007">
    <property type="protein sequence ID" value="KAK9117938.1"/>
    <property type="molecule type" value="Genomic_DNA"/>
</dbReference>
<protein>
    <recommendedName>
        <fullName evidence="4">non-specific serine/threonine protein kinase</fullName>
        <ecNumber evidence="4">2.7.11.1</ecNumber>
    </recommendedName>
</protein>
<feature type="binding site" evidence="22">
    <location>
        <position position="780"/>
    </location>
    <ligand>
        <name>ATP</name>
        <dbReference type="ChEBI" id="CHEBI:30616"/>
    </ligand>
</feature>
<evidence type="ECO:0000256" key="21">
    <source>
        <dbReference type="ARBA" id="ARBA00048679"/>
    </source>
</evidence>
<dbReference type="Pfam" id="PF00069">
    <property type="entry name" value="Pkinase"/>
    <property type="match status" value="1"/>
</dbReference>
<keyword evidence="9" id="KW-0808">Transferase</keyword>
<dbReference type="AlphaFoldDB" id="A0AAP0NSU3"/>
<dbReference type="FunFam" id="1.10.510.10:FF:000309">
    <property type="entry name" value="Leucine-rich repeat receptor-like protein kinase"/>
    <property type="match status" value="1"/>
</dbReference>
<dbReference type="InterPro" id="IPR017441">
    <property type="entry name" value="Protein_kinase_ATP_BS"/>
</dbReference>
<dbReference type="SMART" id="SM00220">
    <property type="entry name" value="S_TKc"/>
    <property type="match status" value="1"/>
</dbReference>
<keyword evidence="6" id="KW-0723">Serine/threonine-protein kinase</keyword>
<dbReference type="Proteomes" id="UP001419268">
    <property type="component" value="Unassembled WGS sequence"/>
</dbReference>
<dbReference type="PANTHER" id="PTHR48056:SF18">
    <property type="entry name" value="NON-SPECIFIC SERINE_THREONINE PROTEIN KINASE"/>
    <property type="match status" value="1"/>
</dbReference>
<dbReference type="FunFam" id="3.80.10.10:FF:000213">
    <property type="entry name" value="Tyrosine-sulfated glycopeptide receptor 1"/>
    <property type="match status" value="1"/>
</dbReference>
<dbReference type="GO" id="GO:0033612">
    <property type="term" value="F:receptor serine/threonine kinase binding"/>
    <property type="evidence" value="ECO:0007669"/>
    <property type="project" value="TreeGrafter"/>
</dbReference>
<keyword evidence="11 24" id="KW-0732">Signal</keyword>
<comment type="subcellular location">
    <subcellularLocation>
        <location evidence="1">Cell membrane</location>
    </subcellularLocation>
    <subcellularLocation>
        <location evidence="2">Membrane</location>
        <topology evidence="2">Single-pass type I membrane protein</topology>
    </subcellularLocation>
</comment>
<keyword evidence="27" id="KW-1185">Reference proteome</keyword>
<keyword evidence="18" id="KW-0675">Receptor</keyword>
<comment type="catalytic activity">
    <reaction evidence="21">
        <text>L-seryl-[protein] + ATP = O-phospho-L-seryl-[protein] + ADP + H(+)</text>
        <dbReference type="Rhea" id="RHEA:17989"/>
        <dbReference type="Rhea" id="RHEA-COMP:9863"/>
        <dbReference type="Rhea" id="RHEA-COMP:11604"/>
        <dbReference type="ChEBI" id="CHEBI:15378"/>
        <dbReference type="ChEBI" id="CHEBI:29999"/>
        <dbReference type="ChEBI" id="CHEBI:30616"/>
        <dbReference type="ChEBI" id="CHEBI:83421"/>
        <dbReference type="ChEBI" id="CHEBI:456216"/>
        <dbReference type="EC" id="2.7.11.1"/>
    </reaction>
</comment>
<evidence type="ECO:0000256" key="5">
    <source>
        <dbReference type="ARBA" id="ARBA00022475"/>
    </source>
</evidence>
<dbReference type="EC" id="2.7.11.1" evidence="4"/>
<keyword evidence="12" id="KW-0677">Repeat</keyword>
<evidence type="ECO:0000256" key="12">
    <source>
        <dbReference type="ARBA" id="ARBA00022737"/>
    </source>
</evidence>
<evidence type="ECO:0000256" key="23">
    <source>
        <dbReference type="SAM" id="Phobius"/>
    </source>
</evidence>
<dbReference type="Pfam" id="PF13855">
    <property type="entry name" value="LRR_8"/>
    <property type="match status" value="3"/>
</dbReference>
<dbReference type="Gene3D" id="3.30.200.20">
    <property type="entry name" value="Phosphorylase Kinase, domain 1"/>
    <property type="match status" value="1"/>
</dbReference>
<dbReference type="PANTHER" id="PTHR48056">
    <property type="entry name" value="LRR RECEPTOR-LIKE SERINE/THREONINE-PROTEIN KINASE-RELATED"/>
    <property type="match status" value="1"/>
</dbReference>
<dbReference type="InterPro" id="IPR000719">
    <property type="entry name" value="Prot_kinase_dom"/>
</dbReference>
<dbReference type="GO" id="GO:0005886">
    <property type="term" value="C:plasma membrane"/>
    <property type="evidence" value="ECO:0007669"/>
    <property type="project" value="UniProtKB-SubCell"/>
</dbReference>
<feature type="chain" id="PRO_5042866502" description="non-specific serine/threonine protein kinase" evidence="24">
    <location>
        <begin position="26"/>
        <end position="1034"/>
    </location>
</feature>
<dbReference type="InterPro" id="IPR001611">
    <property type="entry name" value="Leu-rich_rpt"/>
</dbReference>
<keyword evidence="5" id="KW-1003">Cell membrane</keyword>
<dbReference type="PROSITE" id="PS51450">
    <property type="entry name" value="LRR"/>
    <property type="match status" value="1"/>
</dbReference>
<dbReference type="InterPro" id="IPR008271">
    <property type="entry name" value="Ser/Thr_kinase_AS"/>
</dbReference>
<keyword evidence="16 23" id="KW-1133">Transmembrane helix</keyword>
<keyword evidence="15 22" id="KW-0067">ATP-binding</keyword>
<reference evidence="26 27" key="1">
    <citation type="submission" date="2024-01" db="EMBL/GenBank/DDBJ databases">
        <title>Genome assemblies of Stephania.</title>
        <authorList>
            <person name="Yang L."/>
        </authorList>
    </citation>
    <scope>NUCLEOTIDE SEQUENCE [LARGE SCALE GENOMIC DNA]</scope>
    <source>
        <strain evidence="26">JXDWG</strain>
        <tissue evidence="26">Leaf</tissue>
    </source>
</reference>
<feature type="signal peptide" evidence="24">
    <location>
        <begin position="1"/>
        <end position="25"/>
    </location>
</feature>
<evidence type="ECO:0000256" key="15">
    <source>
        <dbReference type="ARBA" id="ARBA00022840"/>
    </source>
</evidence>
<keyword evidence="8" id="KW-0433">Leucine-rich repeat</keyword>
<dbReference type="GO" id="GO:0005524">
    <property type="term" value="F:ATP binding"/>
    <property type="evidence" value="ECO:0007669"/>
    <property type="project" value="UniProtKB-UniRule"/>
</dbReference>
<organism evidence="26 27">
    <name type="scientific">Stephania cephalantha</name>
    <dbReference type="NCBI Taxonomy" id="152367"/>
    <lineage>
        <taxon>Eukaryota</taxon>
        <taxon>Viridiplantae</taxon>
        <taxon>Streptophyta</taxon>
        <taxon>Embryophyta</taxon>
        <taxon>Tracheophyta</taxon>
        <taxon>Spermatophyta</taxon>
        <taxon>Magnoliopsida</taxon>
        <taxon>Ranunculales</taxon>
        <taxon>Menispermaceae</taxon>
        <taxon>Menispermoideae</taxon>
        <taxon>Cissampelideae</taxon>
        <taxon>Stephania</taxon>
    </lineage>
</organism>
<evidence type="ECO:0000256" key="8">
    <source>
        <dbReference type="ARBA" id="ARBA00022614"/>
    </source>
</evidence>
<dbReference type="Gene3D" id="1.10.510.10">
    <property type="entry name" value="Transferase(Phosphotransferase) domain 1"/>
    <property type="match status" value="1"/>
</dbReference>
<keyword evidence="19" id="KW-0325">Glycoprotein</keyword>
<dbReference type="InterPro" id="IPR003591">
    <property type="entry name" value="Leu-rich_rpt_typical-subtyp"/>
</dbReference>
<dbReference type="InterPro" id="IPR011009">
    <property type="entry name" value="Kinase-like_dom_sf"/>
</dbReference>
<comment type="catalytic activity">
    <reaction evidence="20">
        <text>L-threonyl-[protein] + ATP = O-phospho-L-threonyl-[protein] + ADP + H(+)</text>
        <dbReference type="Rhea" id="RHEA:46608"/>
        <dbReference type="Rhea" id="RHEA-COMP:11060"/>
        <dbReference type="Rhea" id="RHEA-COMP:11605"/>
        <dbReference type="ChEBI" id="CHEBI:15378"/>
        <dbReference type="ChEBI" id="CHEBI:30013"/>
        <dbReference type="ChEBI" id="CHEBI:30616"/>
        <dbReference type="ChEBI" id="CHEBI:61977"/>
        <dbReference type="ChEBI" id="CHEBI:456216"/>
        <dbReference type="EC" id="2.7.11.1"/>
    </reaction>
</comment>
<dbReference type="FunFam" id="3.80.10.10:FF:000095">
    <property type="entry name" value="LRR receptor-like serine/threonine-protein kinase GSO1"/>
    <property type="match status" value="1"/>
</dbReference>
<accession>A0AAP0NSU3</accession>
<comment type="similarity">
    <text evidence="3">Belongs to the RLP family.</text>
</comment>
<dbReference type="PROSITE" id="PS00108">
    <property type="entry name" value="PROTEIN_KINASE_ST"/>
    <property type="match status" value="1"/>
</dbReference>
<keyword evidence="10 23" id="KW-0812">Transmembrane</keyword>
<dbReference type="SMART" id="SM00369">
    <property type="entry name" value="LRR_TYP"/>
    <property type="match status" value="9"/>
</dbReference>
<evidence type="ECO:0000313" key="26">
    <source>
        <dbReference type="EMBL" id="KAK9117938.1"/>
    </source>
</evidence>
<dbReference type="SUPFAM" id="SSF52058">
    <property type="entry name" value="L domain-like"/>
    <property type="match status" value="2"/>
</dbReference>
<dbReference type="GO" id="GO:0004674">
    <property type="term" value="F:protein serine/threonine kinase activity"/>
    <property type="evidence" value="ECO:0007669"/>
    <property type="project" value="UniProtKB-KW"/>
</dbReference>
<gene>
    <name evidence="26" type="ORF">Scep_016031</name>
</gene>
<evidence type="ECO:0000256" key="17">
    <source>
        <dbReference type="ARBA" id="ARBA00023136"/>
    </source>
</evidence>
<feature type="domain" description="Protein kinase" evidence="25">
    <location>
        <begin position="752"/>
        <end position="1023"/>
    </location>
</feature>
<dbReference type="PROSITE" id="PS00107">
    <property type="entry name" value="PROTEIN_KINASE_ATP"/>
    <property type="match status" value="1"/>
</dbReference>
<dbReference type="InterPro" id="IPR050647">
    <property type="entry name" value="Plant_LRR-RLKs"/>
</dbReference>
<dbReference type="PROSITE" id="PS50011">
    <property type="entry name" value="PROTEIN_KINASE_DOM"/>
    <property type="match status" value="1"/>
</dbReference>
<proteinExistence type="inferred from homology"/>
<evidence type="ECO:0000256" key="7">
    <source>
        <dbReference type="ARBA" id="ARBA00022553"/>
    </source>
</evidence>
<evidence type="ECO:0000313" key="27">
    <source>
        <dbReference type="Proteomes" id="UP001419268"/>
    </source>
</evidence>
<dbReference type="SUPFAM" id="SSF56112">
    <property type="entry name" value="Protein kinase-like (PK-like)"/>
    <property type="match status" value="1"/>
</dbReference>
<feature type="transmembrane region" description="Helical" evidence="23">
    <location>
        <begin position="673"/>
        <end position="697"/>
    </location>
</feature>
<keyword evidence="17 23" id="KW-0472">Membrane</keyword>
<name>A0AAP0NSU3_9MAGN</name>
<dbReference type="InterPro" id="IPR032675">
    <property type="entry name" value="LRR_dom_sf"/>
</dbReference>